<dbReference type="PRINTS" id="PR00348">
    <property type="entry name" value="UBIQUITIN"/>
</dbReference>
<dbReference type="Pfam" id="PF00240">
    <property type="entry name" value="ubiquitin"/>
    <property type="match status" value="1"/>
</dbReference>
<evidence type="ECO:0000313" key="3">
    <source>
        <dbReference type="Proteomes" id="UP000199069"/>
    </source>
</evidence>
<evidence type="ECO:0000259" key="1">
    <source>
        <dbReference type="PROSITE" id="PS50053"/>
    </source>
</evidence>
<dbReference type="PANTHER" id="PTHR10666">
    <property type="entry name" value="UBIQUITIN"/>
    <property type="match status" value="1"/>
</dbReference>
<dbReference type="InterPro" id="IPR050158">
    <property type="entry name" value="Ubiquitin_ubiquitin-like"/>
</dbReference>
<dbReference type="InterPro" id="IPR029071">
    <property type="entry name" value="Ubiquitin-like_domsf"/>
</dbReference>
<evidence type="ECO:0000313" key="2">
    <source>
        <dbReference type="EMBL" id="CTR06438.1"/>
    </source>
</evidence>
<gene>
    <name evidence="2" type="primary">FGENESH: predicted gene_4.75</name>
    <name evidence="2" type="ORF">BN2166_0022990</name>
</gene>
<protein>
    <submittedName>
        <fullName evidence="2">FGENESH: predicted gene_4.75 protein</fullName>
    </submittedName>
</protein>
<proteinExistence type="predicted"/>
<dbReference type="AlphaFoldDB" id="A0A0K3CC20"/>
<reference evidence="2 3" key="1">
    <citation type="submission" date="2015-07" db="EMBL/GenBank/DDBJ databases">
        <authorList>
            <person name="Cajimat M.N.B."/>
            <person name="Milazzo M.L."/>
            <person name="Fulhorst C.F."/>
        </authorList>
    </citation>
    <scope>NUCLEOTIDE SEQUENCE [LARGE SCALE GENOMIC DNA]</scope>
    <source>
        <strain evidence="2">Single colony</strain>
    </source>
</reference>
<feature type="non-terminal residue" evidence="2">
    <location>
        <position position="760"/>
    </location>
</feature>
<sequence length="760" mass="85483">MTSSLKPSLILQRGKRSFLIALPNSFAHAMAETRRLFPKLAPDTLVLEREVAGFGWVRLTAQYCLHIKPTTPMSKIFETMATKVGMARDEFTLTYEGDKVSSFGTFAALQDFYDMDLTDPDVLLNWHLVARGGKPVIYLFPPTPLDSAAVSVALTPEWHFCALYPVVDPVKQGEGETSATWTVSAQPDGSLVDLASGLELKYLFWEAEAYRTTSTPSYLAFDPSKTLAALSLHTTARNNFITYWLSHFTRIRDAGQHIGFRFLAQADYERAARLDFDPKPDVVTRVFLLFKGVDAVEASEWRKPDKVDWLKEVGVEVDKVKDEHTAVLICQSRGVIASVCVYDYQELLRDAVSLFKLPDDRLLILERDVPRKGWQTLREYSEENDFERYPGQTFPLFRISFSSQLSPADERPKYLTERDKEEWGCSISPMFYSSMTEADAYLTVYRPSAVGYGALPKPLSLMIKTLPGRQIPIEWYPQATVLDLKYALAASEGVPVDQQSLKFYGKHLEDGRTLCDHGVEHDSSIYMILNLRGGKPVIYLFPPTPLDSASVSVTLTPEWHFSALYPVVDPVKRGEGETSASWTVFAQPDGSLVDLASGLELKYLFWEAEAYKTTSSTPSHLVFDPSNPSLDASNGCALPFTSFLAHLDKTLAALSLHTAARNDFITYWLSHFTRIRDAGQHIGFRFLAQSDYERAARLDVDPKPDVVTRVFLLFKGVGAEEASEWKKPGEVDWVKELGIQVEKVEDKPLFRVLEWGGMEV</sequence>
<dbReference type="SUPFAM" id="SSF54236">
    <property type="entry name" value="Ubiquitin-like"/>
    <property type="match status" value="1"/>
</dbReference>
<dbReference type="EMBL" id="CWKI01000004">
    <property type="protein sequence ID" value="CTR06438.1"/>
    <property type="molecule type" value="Genomic_DNA"/>
</dbReference>
<dbReference type="SMART" id="SM00213">
    <property type="entry name" value="UBQ"/>
    <property type="match status" value="1"/>
</dbReference>
<feature type="domain" description="Ubiquitin-like" evidence="1">
    <location>
        <begin position="459"/>
        <end position="534"/>
    </location>
</feature>
<name>A0A0K3CC20_RHOTO</name>
<dbReference type="InterPro" id="IPR000626">
    <property type="entry name" value="Ubiquitin-like_dom"/>
</dbReference>
<organism evidence="2 3">
    <name type="scientific">Rhodotorula toruloides</name>
    <name type="common">Yeast</name>
    <name type="synonym">Rhodosporidium toruloides</name>
    <dbReference type="NCBI Taxonomy" id="5286"/>
    <lineage>
        <taxon>Eukaryota</taxon>
        <taxon>Fungi</taxon>
        <taxon>Dikarya</taxon>
        <taxon>Basidiomycota</taxon>
        <taxon>Pucciniomycotina</taxon>
        <taxon>Microbotryomycetes</taxon>
        <taxon>Sporidiobolales</taxon>
        <taxon>Sporidiobolaceae</taxon>
        <taxon>Rhodotorula</taxon>
    </lineage>
</organism>
<dbReference type="PROSITE" id="PS50053">
    <property type="entry name" value="UBIQUITIN_2"/>
    <property type="match status" value="1"/>
</dbReference>
<accession>A0A0K3CC20</accession>
<keyword evidence="3" id="KW-1185">Reference proteome</keyword>
<dbReference type="Gene3D" id="3.10.20.90">
    <property type="entry name" value="Phosphatidylinositol 3-kinase Catalytic Subunit, Chain A, domain 1"/>
    <property type="match status" value="2"/>
</dbReference>
<dbReference type="STRING" id="5286.A0A0K3CC20"/>
<dbReference type="Proteomes" id="UP000199069">
    <property type="component" value="Unassembled WGS sequence"/>
</dbReference>
<dbReference type="InterPro" id="IPR019956">
    <property type="entry name" value="Ubiquitin_dom"/>
</dbReference>
<dbReference type="CDD" id="cd01763">
    <property type="entry name" value="Ubl_SUMO_like"/>
    <property type="match status" value="1"/>
</dbReference>